<evidence type="ECO:0000313" key="3">
    <source>
        <dbReference type="EMBL" id="KAF6208504.1"/>
    </source>
</evidence>
<dbReference type="SMART" id="SM00595">
    <property type="entry name" value="MADF"/>
    <property type="match status" value="1"/>
</dbReference>
<reference evidence="3" key="1">
    <citation type="journal article" date="2021" name="Mol. Ecol. Resour.">
        <title>Apolygus lucorum genome provides insights into omnivorousness and mesophyll feeding.</title>
        <authorList>
            <person name="Liu Y."/>
            <person name="Liu H."/>
            <person name="Wang H."/>
            <person name="Huang T."/>
            <person name="Liu B."/>
            <person name="Yang B."/>
            <person name="Yin L."/>
            <person name="Li B."/>
            <person name="Zhang Y."/>
            <person name="Zhang S."/>
            <person name="Jiang F."/>
            <person name="Zhang X."/>
            <person name="Ren Y."/>
            <person name="Wang B."/>
            <person name="Wang S."/>
            <person name="Lu Y."/>
            <person name="Wu K."/>
            <person name="Fan W."/>
            <person name="Wang G."/>
        </authorList>
    </citation>
    <scope>NUCLEOTIDE SEQUENCE</scope>
    <source>
        <strain evidence="3">12Hb</strain>
    </source>
</reference>
<dbReference type="OrthoDB" id="6629425at2759"/>
<accession>A0A8S9XIX4</accession>
<feature type="compositionally biased region" description="Acidic residues" evidence="1">
    <location>
        <begin position="121"/>
        <end position="132"/>
    </location>
</feature>
<feature type="compositionally biased region" description="Polar residues" evidence="1">
    <location>
        <begin position="139"/>
        <end position="149"/>
    </location>
</feature>
<gene>
    <name evidence="3" type="ORF">GE061_016962</name>
</gene>
<dbReference type="PANTHER" id="PTHR21505:SF8">
    <property type="entry name" value="DPT-YFP REPRESSOR BY OVEREXPRESSION, ISOFORM D-RELATED"/>
    <property type="match status" value="1"/>
</dbReference>
<evidence type="ECO:0000313" key="4">
    <source>
        <dbReference type="Proteomes" id="UP000466442"/>
    </source>
</evidence>
<feature type="region of interest" description="Disordered" evidence="1">
    <location>
        <begin position="115"/>
        <end position="161"/>
    </location>
</feature>
<protein>
    <recommendedName>
        <fullName evidence="2">MADF domain-containing protein</fullName>
    </recommendedName>
</protein>
<dbReference type="PROSITE" id="PS51029">
    <property type="entry name" value="MADF"/>
    <property type="match status" value="1"/>
</dbReference>
<feature type="domain" description="MADF" evidence="2">
    <location>
        <begin position="13"/>
        <end position="112"/>
    </location>
</feature>
<sequence length="161" mass="18628">MDVRLWSKEMVTEFIDMYRSFPCLWKCKTEEYKNKNLRDNALSAMIDLCKARGFPEANRDFVAKKIQSLRGSFRKELKKVLDSERSGRGTEEIYTPSLWYFDLLMFTKEQEVPAASISNLDNDEAQEDETVEEEKPRTPTKTVGLTITPRSGDCVQDSPLL</sequence>
<dbReference type="Proteomes" id="UP000466442">
    <property type="component" value="Unassembled WGS sequence"/>
</dbReference>
<organism evidence="3 4">
    <name type="scientific">Apolygus lucorum</name>
    <name type="common">Small green plant bug</name>
    <name type="synonym">Lygocoris lucorum</name>
    <dbReference type="NCBI Taxonomy" id="248454"/>
    <lineage>
        <taxon>Eukaryota</taxon>
        <taxon>Metazoa</taxon>
        <taxon>Ecdysozoa</taxon>
        <taxon>Arthropoda</taxon>
        <taxon>Hexapoda</taxon>
        <taxon>Insecta</taxon>
        <taxon>Pterygota</taxon>
        <taxon>Neoptera</taxon>
        <taxon>Paraneoptera</taxon>
        <taxon>Hemiptera</taxon>
        <taxon>Heteroptera</taxon>
        <taxon>Panheteroptera</taxon>
        <taxon>Cimicomorpha</taxon>
        <taxon>Miridae</taxon>
        <taxon>Mirini</taxon>
        <taxon>Apolygus</taxon>
    </lineage>
</organism>
<dbReference type="AlphaFoldDB" id="A0A8S9XIX4"/>
<evidence type="ECO:0000259" key="2">
    <source>
        <dbReference type="PROSITE" id="PS51029"/>
    </source>
</evidence>
<proteinExistence type="predicted"/>
<dbReference type="PANTHER" id="PTHR21505">
    <property type="entry name" value="MADF DOMAIN-CONTAINING PROTEIN-RELATED"/>
    <property type="match status" value="1"/>
</dbReference>
<name>A0A8S9XIX4_APOLU</name>
<dbReference type="EMBL" id="WIXP02000007">
    <property type="protein sequence ID" value="KAF6208504.1"/>
    <property type="molecule type" value="Genomic_DNA"/>
</dbReference>
<comment type="caution">
    <text evidence="3">The sequence shown here is derived from an EMBL/GenBank/DDBJ whole genome shotgun (WGS) entry which is preliminary data.</text>
</comment>
<dbReference type="InterPro" id="IPR006578">
    <property type="entry name" value="MADF-dom"/>
</dbReference>
<evidence type="ECO:0000256" key="1">
    <source>
        <dbReference type="SAM" id="MobiDB-lite"/>
    </source>
</evidence>
<keyword evidence="4" id="KW-1185">Reference proteome</keyword>
<dbReference type="Pfam" id="PF10545">
    <property type="entry name" value="MADF_DNA_bdg"/>
    <property type="match status" value="1"/>
</dbReference>